<evidence type="ECO:0000256" key="1">
    <source>
        <dbReference type="ARBA" id="ARBA00022737"/>
    </source>
</evidence>
<dbReference type="GeneID" id="54586787"/>
<evidence type="ECO:0000313" key="4">
    <source>
        <dbReference type="Proteomes" id="UP000800094"/>
    </source>
</evidence>
<keyword evidence="1" id="KW-0677">Repeat</keyword>
<name>A0A6A6IES4_9PLEO</name>
<proteinExistence type="predicted"/>
<evidence type="ECO:0000259" key="2">
    <source>
        <dbReference type="Pfam" id="PF24883"/>
    </source>
</evidence>
<feature type="domain" description="Nephrocystin 3-like N-terminal" evidence="2">
    <location>
        <begin position="36"/>
        <end position="181"/>
    </location>
</feature>
<dbReference type="PANTHER" id="PTHR10039">
    <property type="entry name" value="AMELOGENIN"/>
    <property type="match status" value="1"/>
</dbReference>
<dbReference type="SUPFAM" id="SSF52540">
    <property type="entry name" value="P-loop containing nucleoside triphosphate hydrolases"/>
    <property type="match status" value="1"/>
</dbReference>
<dbReference type="OrthoDB" id="5967843at2759"/>
<dbReference type="Pfam" id="PF24883">
    <property type="entry name" value="NPHP3_N"/>
    <property type="match status" value="1"/>
</dbReference>
<gene>
    <name evidence="3" type="ORF">BU26DRAFT_565952</name>
</gene>
<protein>
    <recommendedName>
        <fullName evidence="2">Nephrocystin 3-like N-terminal domain-containing protein</fullName>
    </recommendedName>
</protein>
<reference evidence="3" key="1">
    <citation type="journal article" date="2020" name="Stud. Mycol.">
        <title>101 Dothideomycetes genomes: a test case for predicting lifestyles and emergence of pathogens.</title>
        <authorList>
            <person name="Haridas S."/>
            <person name="Albert R."/>
            <person name="Binder M."/>
            <person name="Bloem J."/>
            <person name="Labutti K."/>
            <person name="Salamov A."/>
            <person name="Andreopoulos B."/>
            <person name="Baker S."/>
            <person name="Barry K."/>
            <person name="Bills G."/>
            <person name="Bluhm B."/>
            <person name="Cannon C."/>
            <person name="Castanera R."/>
            <person name="Culley D."/>
            <person name="Daum C."/>
            <person name="Ezra D."/>
            <person name="Gonzalez J."/>
            <person name="Henrissat B."/>
            <person name="Kuo A."/>
            <person name="Liang C."/>
            <person name="Lipzen A."/>
            <person name="Lutzoni F."/>
            <person name="Magnuson J."/>
            <person name="Mondo S."/>
            <person name="Nolan M."/>
            <person name="Ohm R."/>
            <person name="Pangilinan J."/>
            <person name="Park H.-J."/>
            <person name="Ramirez L."/>
            <person name="Alfaro M."/>
            <person name="Sun H."/>
            <person name="Tritt A."/>
            <person name="Yoshinaga Y."/>
            <person name="Zwiers L.-H."/>
            <person name="Turgeon B."/>
            <person name="Goodwin S."/>
            <person name="Spatafora J."/>
            <person name="Crous P."/>
            <person name="Grigoriev I."/>
        </authorList>
    </citation>
    <scope>NUCLEOTIDE SEQUENCE</scope>
    <source>
        <strain evidence="3">CBS 122368</strain>
    </source>
</reference>
<keyword evidence="4" id="KW-1185">Reference proteome</keyword>
<dbReference type="Gene3D" id="3.40.50.300">
    <property type="entry name" value="P-loop containing nucleotide triphosphate hydrolases"/>
    <property type="match status" value="1"/>
</dbReference>
<dbReference type="Proteomes" id="UP000800094">
    <property type="component" value="Unassembled WGS sequence"/>
</dbReference>
<evidence type="ECO:0000313" key="3">
    <source>
        <dbReference type="EMBL" id="KAF2248568.1"/>
    </source>
</evidence>
<dbReference type="RefSeq" id="XP_033683572.1">
    <property type="nucleotide sequence ID" value="XM_033833457.1"/>
</dbReference>
<sequence>MSNDDQPDQHNVRYWQMWHILEPPDMKVKDVRTPATGCGKTTLSASIVRWLQQHREDPTGSRTAVVYFFWGSHSLPRTRSDFLASIIWQLWTTYRLDEARMRRNGDVASETWELEAPRIGRPSEKVLYTPCRDLSEHFRRICLVIDGLDEYDEDTGGGPTLFGILRSFCAGHPMSILLCSRPVSHIQRLLEAEGCQEIRVDEFTSTEDIRHYVEDKLYKAGANMARSECDREGLLERIAAISQGKYGSIPPSLSMETVTDQLLAF</sequence>
<organism evidence="3 4">
    <name type="scientific">Trematosphaeria pertusa</name>
    <dbReference type="NCBI Taxonomy" id="390896"/>
    <lineage>
        <taxon>Eukaryota</taxon>
        <taxon>Fungi</taxon>
        <taxon>Dikarya</taxon>
        <taxon>Ascomycota</taxon>
        <taxon>Pezizomycotina</taxon>
        <taxon>Dothideomycetes</taxon>
        <taxon>Pleosporomycetidae</taxon>
        <taxon>Pleosporales</taxon>
        <taxon>Massarineae</taxon>
        <taxon>Trematosphaeriaceae</taxon>
        <taxon>Trematosphaeria</taxon>
    </lineage>
</organism>
<dbReference type="AlphaFoldDB" id="A0A6A6IES4"/>
<dbReference type="InterPro" id="IPR056884">
    <property type="entry name" value="NPHP3-like_N"/>
</dbReference>
<dbReference type="InterPro" id="IPR027417">
    <property type="entry name" value="P-loop_NTPase"/>
</dbReference>
<dbReference type="PANTHER" id="PTHR10039:SF16">
    <property type="entry name" value="GPI INOSITOL-DEACYLASE"/>
    <property type="match status" value="1"/>
</dbReference>
<dbReference type="EMBL" id="ML987196">
    <property type="protein sequence ID" value="KAF2248568.1"/>
    <property type="molecule type" value="Genomic_DNA"/>
</dbReference>
<accession>A0A6A6IES4</accession>